<dbReference type="EMBL" id="JAUIZM010000009">
    <property type="protein sequence ID" value="KAK1362812.1"/>
    <property type="molecule type" value="Genomic_DNA"/>
</dbReference>
<dbReference type="PANTHER" id="PTHR47389:SF4">
    <property type="entry name" value="OS09G0436400 PROTEIN"/>
    <property type="match status" value="1"/>
</dbReference>
<reference evidence="2" key="2">
    <citation type="submission" date="2023-05" db="EMBL/GenBank/DDBJ databases">
        <authorList>
            <person name="Schelkunov M.I."/>
        </authorList>
    </citation>
    <scope>NUCLEOTIDE SEQUENCE</scope>
    <source>
        <strain evidence="2">Hsosn_3</strain>
        <tissue evidence="2">Leaf</tissue>
    </source>
</reference>
<feature type="domain" description="PDZ" evidence="1">
    <location>
        <begin position="30"/>
        <end position="82"/>
    </location>
</feature>
<dbReference type="SUPFAM" id="SSF50156">
    <property type="entry name" value="PDZ domain-like"/>
    <property type="match status" value="1"/>
</dbReference>
<evidence type="ECO:0000313" key="2">
    <source>
        <dbReference type="EMBL" id="KAK1362812.1"/>
    </source>
</evidence>
<dbReference type="InterPro" id="IPR041489">
    <property type="entry name" value="PDZ_6"/>
</dbReference>
<dbReference type="Gene3D" id="2.30.42.10">
    <property type="match status" value="1"/>
</dbReference>
<dbReference type="AlphaFoldDB" id="A0AAD8H7T3"/>
<sequence length="121" mass="13794">MEAGNFYTASMDVIERVIEIFPSLRNGVLVEEVTQGSSADLAGLCVDDVIIECAGKKVKSFLQFFKMIWENVGDNVNLAVVRQDSVEPIHLRMFVGEAALDQFNRWPNLRLTRPKHRQRRT</sequence>
<protein>
    <recommendedName>
        <fullName evidence="1">PDZ domain-containing protein</fullName>
    </recommendedName>
</protein>
<evidence type="ECO:0000259" key="1">
    <source>
        <dbReference type="Pfam" id="PF17820"/>
    </source>
</evidence>
<dbReference type="Pfam" id="PF17820">
    <property type="entry name" value="PDZ_6"/>
    <property type="match status" value="1"/>
</dbReference>
<dbReference type="InterPro" id="IPR036034">
    <property type="entry name" value="PDZ_sf"/>
</dbReference>
<reference evidence="2" key="1">
    <citation type="submission" date="2023-02" db="EMBL/GenBank/DDBJ databases">
        <title>Genome of toxic invasive species Heracleum sosnowskyi carries increased number of genes despite the absence of recent whole-genome duplications.</title>
        <authorList>
            <person name="Schelkunov M."/>
            <person name="Shtratnikova V."/>
            <person name="Makarenko M."/>
            <person name="Klepikova A."/>
            <person name="Omelchenko D."/>
            <person name="Novikova G."/>
            <person name="Obukhova E."/>
            <person name="Bogdanov V."/>
            <person name="Penin A."/>
            <person name="Logacheva M."/>
        </authorList>
    </citation>
    <scope>NUCLEOTIDE SEQUENCE</scope>
    <source>
        <strain evidence="2">Hsosn_3</strain>
        <tissue evidence="2">Leaf</tissue>
    </source>
</reference>
<dbReference type="PANTHER" id="PTHR47389">
    <property type="entry name" value="OS09G0436400 PROTEIN"/>
    <property type="match status" value="1"/>
</dbReference>
<evidence type="ECO:0000313" key="3">
    <source>
        <dbReference type="Proteomes" id="UP001237642"/>
    </source>
</evidence>
<dbReference type="Proteomes" id="UP001237642">
    <property type="component" value="Unassembled WGS sequence"/>
</dbReference>
<comment type="caution">
    <text evidence="2">The sequence shown here is derived from an EMBL/GenBank/DDBJ whole genome shotgun (WGS) entry which is preliminary data.</text>
</comment>
<proteinExistence type="predicted"/>
<gene>
    <name evidence="2" type="ORF">POM88_038373</name>
</gene>
<keyword evidence="3" id="KW-1185">Reference proteome</keyword>
<name>A0AAD8H7T3_9APIA</name>
<organism evidence="2 3">
    <name type="scientific">Heracleum sosnowskyi</name>
    <dbReference type="NCBI Taxonomy" id="360622"/>
    <lineage>
        <taxon>Eukaryota</taxon>
        <taxon>Viridiplantae</taxon>
        <taxon>Streptophyta</taxon>
        <taxon>Embryophyta</taxon>
        <taxon>Tracheophyta</taxon>
        <taxon>Spermatophyta</taxon>
        <taxon>Magnoliopsida</taxon>
        <taxon>eudicotyledons</taxon>
        <taxon>Gunneridae</taxon>
        <taxon>Pentapetalae</taxon>
        <taxon>asterids</taxon>
        <taxon>campanulids</taxon>
        <taxon>Apiales</taxon>
        <taxon>Apiaceae</taxon>
        <taxon>Apioideae</taxon>
        <taxon>apioid superclade</taxon>
        <taxon>Tordylieae</taxon>
        <taxon>Tordyliinae</taxon>
        <taxon>Heracleum</taxon>
    </lineage>
</organism>
<accession>A0AAD8H7T3</accession>